<sequence>MKANETPFVTIDGSAYFAKVRTRDVNSIEAVPMIYILKGTPTRLETPPDTRYAVRSWMCSEKLPIYFDEFR</sequence>
<gene>
    <name evidence="1" type="ORF">DPMN_086482</name>
</gene>
<proteinExistence type="predicted"/>
<evidence type="ECO:0000313" key="1">
    <source>
        <dbReference type="EMBL" id="KAH3844227.1"/>
    </source>
</evidence>
<comment type="caution">
    <text evidence="1">The sequence shown here is derived from an EMBL/GenBank/DDBJ whole genome shotgun (WGS) entry which is preliminary data.</text>
</comment>
<accession>A0A9D4KRY9</accession>
<evidence type="ECO:0000313" key="2">
    <source>
        <dbReference type="Proteomes" id="UP000828390"/>
    </source>
</evidence>
<dbReference type="EMBL" id="JAIWYP010000003">
    <property type="protein sequence ID" value="KAH3844227.1"/>
    <property type="molecule type" value="Genomic_DNA"/>
</dbReference>
<keyword evidence="2" id="KW-1185">Reference proteome</keyword>
<name>A0A9D4KRY9_DREPO</name>
<dbReference type="Proteomes" id="UP000828390">
    <property type="component" value="Unassembled WGS sequence"/>
</dbReference>
<organism evidence="1 2">
    <name type="scientific">Dreissena polymorpha</name>
    <name type="common">Zebra mussel</name>
    <name type="synonym">Mytilus polymorpha</name>
    <dbReference type="NCBI Taxonomy" id="45954"/>
    <lineage>
        <taxon>Eukaryota</taxon>
        <taxon>Metazoa</taxon>
        <taxon>Spiralia</taxon>
        <taxon>Lophotrochozoa</taxon>
        <taxon>Mollusca</taxon>
        <taxon>Bivalvia</taxon>
        <taxon>Autobranchia</taxon>
        <taxon>Heteroconchia</taxon>
        <taxon>Euheterodonta</taxon>
        <taxon>Imparidentia</taxon>
        <taxon>Neoheterodontei</taxon>
        <taxon>Myida</taxon>
        <taxon>Dreissenoidea</taxon>
        <taxon>Dreissenidae</taxon>
        <taxon>Dreissena</taxon>
    </lineage>
</organism>
<protein>
    <submittedName>
        <fullName evidence="1">Uncharacterized protein</fullName>
    </submittedName>
</protein>
<reference evidence="1" key="2">
    <citation type="submission" date="2020-11" db="EMBL/GenBank/DDBJ databases">
        <authorList>
            <person name="McCartney M.A."/>
            <person name="Auch B."/>
            <person name="Kono T."/>
            <person name="Mallez S."/>
            <person name="Becker A."/>
            <person name="Gohl D.M."/>
            <person name="Silverstein K.A.T."/>
            <person name="Koren S."/>
            <person name="Bechman K.B."/>
            <person name="Herman A."/>
            <person name="Abrahante J.E."/>
            <person name="Garbe J."/>
        </authorList>
    </citation>
    <scope>NUCLEOTIDE SEQUENCE</scope>
    <source>
        <strain evidence="1">Duluth1</strain>
        <tissue evidence="1">Whole animal</tissue>
    </source>
</reference>
<reference evidence="1" key="1">
    <citation type="journal article" date="2019" name="bioRxiv">
        <title>The Genome of the Zebra Mussel, Dreissena polymorpha: A Resource for Invasive Species Research.</title>
        <authorList>
            <person name="McCartney M.A."/>
            <person name="Auch B."/>
            <person name="Kono T."/>
            <person name="Mallez S."/>
            <person name="Zhang Y."/>
            <person name="Obille A."/>
            <person name="Becker A."/>
            <person name="Abrahante J.E."/>
            <person name="Garbe J."/>
            <person name="Badalamenti J.P."/>
            <person name="Herman A."/>
            <person name="Mangelson H."/>
            <person name="Liachko I."/>
            <person name="Sullivan S."/>
            <person name="Sone E.D."/>
            <person name="Koren S."/>
            <person name="Silverstein K.A.T."/>
            <person name="Beckman K.B."/>
            <person name="Gohl D.M."/>
        </authorList>
    </citation>
    <scope>NUCLEOTIDE SEQUENCE</scope>
    <source>
        <strain evidence="1">Duluth1</strain>
        <tissue evidence="1">Whole animal</tissue>
    </source>
</reference>
<dbReference type="AlphaFoldDB" id="A0A9D4KRY9"/>